<dbReference type="EMBL" id="LGHJ01000017">
    <property type="protein sequence ID" value="KPL74578.1"/>
    <property type="molecule type" value="Genomic_DNA"/>
</dbReference>
<evidence type="ECO:0000313" key="2">
    <source>
        <dbReference type="Proteomes" id="UP000050514"/>
    </source>
</evidence>
<name>A0A0N8GM83_9CHLR</name>
<dbReference type="OrthoDB" id="166136at2"/>
<accession>A0A0N8GM83</accession>
<gene>
    <name evidence="1" type="ORF">AC812_12345</name>
</gene>
<organism evidence="1 2">
    <name type="scientific">Bellilinea caldifistulae</name>
    <dbReference type="NCBI Taxonomy" id="360411"/>
    <lineage>
        <taxon>Bacteria</taxon>
        <taxon>Bacillati</taxon>
        <taxon>Chloroflexota</taxon>
        <taxon>Anaerolineae</taxon>
        <taxon>Anaerolineales</taxon>
        <taxon>Anaerolineaceae</taxon>
        <taxon>Bellilinea</taxon>
    </lineage>
</organism>
<protein>
    <submittedName>
        <fullName evidence="1">Uncharacterized protein</fullName>
    </submittedName>
</protein>
<dbReference type="STRING" id="360411.AC812_12345"/>
<dbReference type="AlphaFoldDB" id="A0A0N8GM83"/>
<evidence type="ECO:0000313" key="1">
    <source>
        <dbReference type="EMBL" id="KPL74578.1"/>
    </source>
</evidence>
<keyword evidence="2" id="KW-1185">Reference proteome</keyword>
<proteinExistence type="predicted"/>
<dbReference type="RefSeq" id="WP_061918916.1">
    <property type="nucleotide sequence ID" value="NZ_DF967971.1"/>
</dbReference>
<comment type="caution">
    <text evidence="1">The sequence shown here is derived from an EMBL/GenBank/DDBJ whole genome shotgun (WGS) entry which is preliminary data.</text>
</comment>
<dbReference type="Proteomes" id="UP000050514">
    <property type="component" value="Unassembled WGS sequence"/>
</dbReference>
<sequence length="88" mass="9980">MKCENCGEVIEGKAVWLKEADGTPLCVCRDCANPDFGGLTDEELDNLIALEAEVREREERKFEILFRLEGLRADDPLWAELAERLGVR</sequence>
<reference evidence="1 2" key="1">
    <citation type="submission" date="2015-07" db="EMBL/GenBank/DDBJ databases">
        <title>Draft genome of Bellilinea caldifistulae DSM 17877.</title>
        <authorList>
            <person name="Hemp J."/>
            <person name="Ward L.M."/>
            <person name="Pace L.A."/>
            <person name="Fischer W.W."/>
        </authorList>
    </citation>
    <scope>NUCLEOTIDE SEQUENCE [LARGE SCALE GENOMIC DNA]</scope>
    <source>
        <strain evidence="1 2">GOMI-1</strain>
    </source>
</reference>